<dbReference type="RefSeq" id="WP_095990179.1">
    <property type="nucleotide sequence ID" value="NZ_CP022098.1"/>
</dbReference>
<gene>
    <name evidence="1" type="ORF">CYFUS_008136</name>
</gene>
<protein>
    <submittedName>
        <fullName evidence="1">Uncharacterized protein</fullName>
    </submittedName>
</protein>
<reference evidence="1 2" key="1">
    <citation type="submission" date="2017-06" db="EMBL/GenBank/DDBJ databases">
        <title>Sequencing and comparative analysis of myxobacterial genomes.</title>
        <authorList>
            <person name="Rupp O."/>
            <person name="Goesmann A."/>
            <person name="Sogaard-Andersen L."/>
        </authorList>
    </citation>
    <scope>NUCLEOTIDE SEQUENCE [LARGE SCALE GENOMIC DNA]</scope>
    <source>
        <strain evidence="1 2">DSM 52655</strain>
    </source>
</reference>
<name>A0A250JGP4_9BACT</name>
<dbReference type="KEGG" id="cfus:CYFUS_008136"/>
<dbReference type="AlphaFoldDB" id="A0A250JGP4"/>
<accession>A0A250JGP4</accession>
<dbReference type="Proteomes" id="UP000217257">
    <property type="component" value="Chromosome"/>
</dbReference>
<proteinExistence type="predicted"/>
<dbReference type="EMBL" id="CP022098">
    <property type="protein sequence ID" value="ATB42657.1"/>
    <property type="molecule type" value="Genomic_DNA"/>
</dbReference>
<evidence type="ECO:0000313" key="1">
    <source>
        <dbReference type="EMBL" id="ATB42657.1"/>
    </source>
</evidence>
<evidence type="ECO:0000313" key="2">
    <source>
        <dbReference type="Proteomes" id="UP000217257"/>
    </source>
</evidence>
<organism evidence="1 2">
    <name type="scientific">Cystobacter fuscus</name>
    <dbReference type="NCBI Taxonomy" id="43"/>
    <lineage>
        <taxon>Bacteria</taxon>
        <taxon>Pseudomonadati</taxon>
        <taxon>Myxococcota</taxon>
        <taxon>Myxococcia</taxon>
        <taxon>Myxococcales</taxon>
        <taxon>Cystobacterineae</taxon>
        <taxon>Archangiaceae</taxon>
        <taxon>Cystobacter</taxon>
    </lineage>
</organism>
<sequence length="136" mass="15062">MQLRLKYPAIPEAAPDHAQLCVSAAQNIDGVSLDYSVESLAKLDEVIEGLRQDGISTQEVAETLFSFGCYVGEVFVRHAKGQWRLAARTPMARAAGFPLVIQLGANTYCNPIGKVFKRLEEGQEHELTLFYRAFTT</sequence>